<evidence type="ECO:0000256" key="2">
    <source>
        <dbReference type="ARBA" id="ARBA00022679"/>
    </source>
</evidence>
<dbReference type="Pfam" id="PF08241">
    <property type="entry name" value="Methyltransf_11"/>
    <property type="match status" value="1"/>
</dbReference>
<evidence type="ECO:0000313" key="6">
    <source>
        <dbReference type="Proteomes" id="UP000183926"/>
    </source>
</evidence>
<accession>A0A1I7ITZ3</accession>
<dbReference type="SUPFAM" id="SSF53335">
    <property type="entry name" value="S-adenosyl-L-methionine-dependent methyltransferases"/>
    <property type="match status" value="1"/>
</dbReference>
<sequence>MKMIEQWWTEPDAGDQSMEDEHGEFWERVASQTFDVSLTDKILLDFGCNQGGFLRKLYDEHEFRQAVGVDLARSSIEVARSRCGDRPIEYIATDTIANFESRFDIAISTAVIYLIEDLRDHAQQIYRALKPGGIYFATHPDYMNAAAGTELRTAINRFAAIKVKEHTLDDIADAFIGVGFKTSIKRIVPKGYTSLSKPSAWYQKVINHVDAEYVHNYAFRCEKVR</sequence>
<dbReference type="GO" id="GO:0008757">
    <property type="term" value="F:S-adenosylmethionine-dependent methyltransferase activity"/>
    <property type="evidence" value="ECO:0007669"/>
    <property type="project" value="InterPro"/>
</dbReference>
<reference evidence="5 6" key="1">
    <citation type="submission" date="2016-10" db="EMBL/GenBank/DDBJ databases">
        <authorList>
            <person name="de Groot N.N."/>
        </authorList>
    </citation>
    <scope>NUCLEOTIDE SEQUENCE [LARGE SCALE GENOMIC DNA]</scope>
    <source>
        <strain evidence="5 6">Nm24</strain>
    </source>
</reference>
<name>A0A1I7ITZ3_9PROT</name>
<keyword evidence="2 5" id="KW-0808">Transferase</keyword>
<dbReference type="InterPro" id="IPR029063">
    <property type="entry name" value="SAM-dependent_MTases_sf"/>
</dbReference>
<dbReference type="EMBL" id="FPBL01000011">
    <property type="protein sequence ID" value="SFU76379.1"/>
    <property type="molecule type" value="Genomic_DNA"/>
</dbReference>
<dbReference type="CDD" id="cd02440">
    <property type="entry name" value="AdoMet_MTases"/>
    <property type="match status" value="1"/>
</dbReference>
<dbReference type="OrthoDB" id="9804312at2"/>
<evidence type="ECO:0000259" key="4">
    <source>
        <dbReference type="Pfam" id="PF08241"/>
    </source>
</evidence>
<gene>
    <name evidence="5" type="ORF">SAMN05216339_11114</name>
</gene>
<protein>
    <submittedName>
        <fullName evidence="5">Methyltransferase domain-containing protein</fullName>
    </submittedName>
</protein>
<dbReference type="PANTHER" id="PTHR43464:SF19">
    <property type="entry name" value="UBIQUINONE BIOSYNTHESIS O-METHYLTRANSFERASE, MITOCHONDRIAL"/>
    <property type="match status" value="1"/>
</dbReference>
<feature type="domain" description="Methyltransferase type 11" evidence="4">
    <location>
        <begin position="44"/>
        <end position="136"/>
    </location>
</feature>
<dbReference type="InterPro" id="IPR013216">
    <property type="entry name" value="Methyltransf_11"/>
</dbReference>
<evidence type="ECO:0000256" key="1">
    <source>
        <dbReference type="ARBA" id="ARBA00022603"/>
    </source>
</evidence>
<organism evidence="5 6">
    <name type="scientific">Nitrosomonas eutropha</name>
    <dbReference type="NCBI Taxonomy" id="916"/>
    <lineage>
        <taxon>Bacteria</taxon>
        <taxon>Pseudomonadati</taxon>
        <taxon>Pseudomonadota</taxon>
        <taxon>Betaproteobacteria</taxon>
        <taxon>Nitrosomonadales</taxon>
        <taxon>Nitrosomonadaceae</taxon>
        <taxon>Nitrosomonas</taxon>
    </lineage>
</organism>
<dbReference type="Proteomes" id="UP000183926">
    <property type="component" value="Unassembled WGS sequence"/>
</dbReference>
<keyword evidence="3" id="KW-0949">S-adenosyl-L-methionine</keyword>
<keyword evidence="1 5" id="KW-0489">Methyltransferase</keyword>
<dbReference type="GO" id="GO:0032259">
    <property type="term" value="P:methylation"/>
    <property type="evidence" value="ECO:0007669"/>
    <property type="project" value="UniProtKB-KW"/>
</dbReference>
<dbReference type="AlphaFoldDB" id="A0A1I7ITZ3"/>
<proteinExistence type="predicted"/>
<evidence type="ECO:0000256" key="3">
    <source>
        <dbReference type="ARBA" id="ARBA00022691"/>
    </source>
</evidence>
<dbReference type="Gene3D" id="3.40.50.150">
    <property type="entry name" value="Vaccinia Virus protein VP39"/>
    <property type="match status" value="1"/>
</dbReference>
<dbReference type="RefSeq" id="WP_074929166.1">
    <property type="nucleotide sequence ID" value="NZ_FPBL01000011.1"/>
</dbReference>
<evidence type="ECO:0000313" key="5">
    <source>
        <dbReference type="EMBL" id="SFU76379.1"/>
    </source>
</evidence>
<dbReference type="PANTHER" id="PTHR43464">
    <property type="entry name" value="METHYLTRANSFERASE"/>
    <property type="match status" value="1"/>
</dbReference>